<evidence type="ECO:0000313" key="10">
    <source>
        <dbReference type="Proteomes" id="UP001251870"/>
    </source>
</evidence>
<keyword evidence="3 7" id="KW-0812">Transmembrane</keyword>
<dbReference type="PANTHER" id="PTHR43731:SF14">
    <property type="entry name" value="PRESENILIN-ASSOCIATED RHOMBOID-LIKE PROTEIN, MITOCHONDRIAL"/>
    <property type="match status" value="1"/>
</dbReference>
<feature type="transmembrane region" description="Helical" evidence="7">
    <location>
        <begin position="82"/>
        <end position="102"/>
    </location>
</feature>
<feature type="transmembrane region" description="Helical" evidence="7">
    <location>
        <begin position="140"/>
        <end position="157"/>
    </location>
</feature>
<dbReference type="EC" id="3.4.21.-" evidence="9"/>
<dbReference type="SUPFAM" id="SSF144091">
    <property type="entry name" value="Rhomboid-like"/>
    <property type="match status" value="1"/>
</dbReference>
<feature type="transmembrane region" description="Helical" evidence="7">
    <location>
        <begin position="114"/>
        <end position="134"/>
    </location>
</feature>
<feature type="transmembrane region" description="Helical" evidence="7">
    <location>
        <begin position="188"/>
        <end position="206"/>
    </location>
</feature>
<proteinExistence type="inferred from homology"/>
<name>A0ABU2DUB1_9MICC</name>
<comment type="caution">
    <text evidence="9">The sequence shown here is derived from an EMBL/GenBank/DDBJ whole genome shotgun (WGS) entry which is preliminary data.</text>
</comment>
<gene>
    <name evidence="9" type="ORF">RIL96_10960</name>
</gene>
<feature type="transmembrane region" description="Helical" evidence="7">
    <location>
        <begin position="218"/>
        <end position="239"/>
    </location>
</feature>
<dbReference type="InterPro" id="IPR035952">
    <property type="entry name" value="Rhomboid-like_sf"/>
</dbReference>
<dbReference type="Proteomes" id="UP001251870">
    <property type="component" value="Unassembled WGS sequence"/>
</dbReference>
<dbReference type="GO" id="GO:0006508">
    <property type="term" value="P:proteolysis"/>
    <property type="evidence" value="ECO:0007669"/>
    <property type="project" value="UniProtKB-KW"/>
</dbReference>
<keyword evidence="10" id="KW-1185">Reference proteome</keyword>
<dbReference type="PANTHER" id="PTHR43731">
    <property type="entry name" value="RHOMBOID PROTEASE"/>
    <property type="match status" value="1"/>
</dbReference>
<accession>A0ABU2DUB1</accession>
<keyword evidence="6 7" id="KW-0472">Membrane</keyword>
<dbReference type="GO" id="GO:0008233">
    <property type="term" value="F:peptidase activity"/>
    <property type="evidence" value="ECO:0007669"/>
    <property type="project" value="UniProtKB-KW"/>
</dbReference>
<dbReference type="InterPro" id="IPR050925">
    <property type="entry name" value="Rhomboid_protease_S54"/>
</dbReference>
<dbReference type="EMBL" id="JAVKGR010000016">
    <property type="protein sequence ID" value="MDR8020084.1"/>
    <property type="molecule type" value="Genomic_DNA"/>
</dbReference>
<feature type="transmembrane region" description="Helical" evidence="7">
    <location>
        <begin position="164"/>
        <end position="182"/>
    </location>
</feature>
<keyword evidence="4 9" id="KW-0378">Hydrolase</keyword>
<comment type="similarity">
    <text evidence="2">Belongs to the peptidase S54 family.</text>
</comment>
<evidence type="ECO:0000256" key="2">
    <source>
        <dbReference type="ARBA" id="ARBA00009045"/>
    </source>
</evidence>
<evidence type="ECO:0000256" key="1">
    <source>
        <dbReference type="ARBA" id="ARBA00004141"/>
    </source>
</evidence>
<organism evidence="9 10">
    <name type="scientific">Nesterenkonia aerolata</name>
    <dbReference type="NCBI Taxonomy" id="3074079"/>
    <lineage>
        <taxon>Bacteria</taxon>
        <taxon>Bacillati</taxon>
        <taxon>Actinomycetota</taxon>
        <taxon>Actinomycetes</taxon>
        <taxon>Micrococcales</taxon>
        <taxon>Micrococcaceae</taxon>
        <taxon>Nesterenkonia</taxon>
    </lineage>
</organism>
<keyword evidence="9" id="KW-0645">Protease</keyword>
<evidence type="ECO:0000256" key="5">
    <source>
        <dbReference type="ARBA" id="ARBA00022989"/>
    </source>
</evidence>
<dbReference type="Pfam" id="PF01694">
    <property type="entry name" value="Rhomboid"/>
    <property type="match status" value="1"/>
</dbReference>
<evidence type="ECO:0000256" key="4">
    <source>
        <dbReference type="ARBA" id="ARBA00022801"/>
    </source>
</evidence>
<evidence type="ECO:0000256" key="7">
    <source>
        <dbReference type="SAM" id="Phobius"/>
    </source>
</evidence>
<protein>
    <submittedName>
        <fullName evidence="9">Rhomboid family intramembrane serine protease</fullName>
        <ecNumber evidence="9">3.4.21.-</ecNumber>
    </submittedName>
</protein>
<keyword evidence="5 7" id="KW-1133">Transmembrane helix</keyword>
<feature type="transmembrane region" description="Helical" evidence="7">
    <location>
        <begin position="33"/>
        <end position="62"/>
    </location>
</feature>
<dbReference type="InterPro" id="IPR022764">
    <property type="entry name" value="Peptidase_S54_rhomboid_dom"/>
</dbReference>
<evidence type="ECO:0000256" key="6">
    <source>
        <dbReference type="ARBA" id="ARBA00023136"/>
    </source>
</evidence>
<reference evidence="9 10" key="1">
    <citation type="submission" date="2023-09" db="EMBL/GenBank/DDBJ databases">
        <title>Description of three actinobacteria isolated from air of manufacturing shop in a pharmaceutical factory.</title>
        <authorList>
            <person name="Zhang D.-F."/>
        </authorList>
    </citation>
    <scope>NUCLEOTIDE SEQUENCE [LARGE SCALE GENOMIC DNA]</scope>
    <source>
        <strain evidence="9 10">LY-0111</strain>
    </source>
</reference>
<comment type="subcellular location">
    <subcellularLocation>
        <location evidence="1">Membrane</location>
        <topology evidence="1">Multi-pass membrane protein</topology>
    </subcellularLocation>
</comment>
<evidence type="ECO:0000256" key="3">
    <source>
        <dbReference type="ARBA" id="ARBA00022692"/>
    </source>
</evidence>
<dbReference type="Gene3D" id="1.20.1540.10">
    <property type="entry name" value="Rhomboid-like"/>
    <property type="match status" value="1"/>
</dbReference>
<evidence type="ECO:0000313" key="9">
    <source>
        <dbReference type="EMBL" id="MDR8020084.1"/>
    </source>
</evidence>
<evidence type="ECO:0000259" key="8">
    <source>
        <dbReference type="Pfam" id="PF01694"/>
    </source>
</evidence>
<sequence>MGFHCVDCVHQAARQRPAPRTRFGATSGSGRPLLTYGLIALCAVMYVLQLISGTVTDAMAFAPVAFSEVWFEPWRMLSSSLVHSPGNIMHLAFNMLALWFIGRVLEPALGWWRYGALLLLSSIGGSTAVLWLSALQTPTLGASGIVFGLFGALFVLMRSAGGQVGGIAVLLAVNLVFSFAVPNISWQGHLGGLVTGVLCALVIAYAPKGRRRGMYQALGLLGVGMLLGVLAWLGMPSYADLVGA</sequence>
<feature type="domain" description="Peptidase S54 rhomboid" evidence="8">
    <location>
        <begin position="72"/>
        <end position="204"/>
    </location>
</feature>
<dbReference type="RefSeq" id="WP_310549066.1">
    <property type="nucleotide sequence ID" value="NZ_JAVKGR010000016.1"/>
</dbReference>